<dbReference type="Proteomes" id="UP000265520">
    <property type="component" value="Unassembled WGS sequence"/>
</dbReference>
<protein>
    <submittedName>
        <fullName evidence="1">Auxin response factor 6-like</fullName>
    </submittedName>
</protein>
<evidence type="ECO:0000313" key="2">
    <source>
        <dbReference type="Proteomes" id="UP000265520"/>
    </source>
</evidence>
<dbReference type="Gene3D" id="3.10.20.90">
    <property type="entry name" value="Phosphatidylinositol 3-kinase Catalytic Subunit, Chain A, domain 1"/>
    <property type="match status" value="1"/>
</dbReference>
<keyword evidence="2" id="KW-1185">Reference proteome</keyword>
<name>A0A392TS32_9FABA</name>
<evidence type="ECO:0000313" key="1">
    <source>
        <dbReference type="EMBL" id="MCI63689.1"/>
    </source>
</evidence>
<feature type="non-terminal residue" evidence="1">
    <location>
        <position position="1"/>
    </location>
</feature>
<accession>A0A392TS32</accession>
<comment type="caution">
    <text evidence="1">The sequence shown here is derived from an EMBL/GenBank/DDBJ whole genome shotgun (WGS) entry which is preliminary data.</text>
</comment>
<reference evidence="1 2" key="1">
    <citation type="journal article" date="2018" name="Front. Plant Sci.">
        <title>Red Clover (Trifolium pratense) and Zigzag Clover (T. medium) - A Picture of Genomic Similarities and Differences.</title>
        <authorList>
            <person name="Dluhosova J."/>
            <person name="Istvanek J."/>
            <person name="Nedelnik J."/>
            <person name="Repkova J."/>
        </authorList>
    </citation>
    <scope>NUCLEOTIDE SEQUENCE [LARGE SCALE GENOMIC DNA]</scope>
    <source>
        <strain evidence="2">cv. 10/8</strain>
        <tissue evidence="1">Leaf</tissue>
    </source>
</reference>
<dbReference type="AlphaFoldDB" id="A0A392TS32"/>
<sequence>LEGELEDPVRSGWQLVFVDRDNDVLLLGDGPWP</sequence>
<proteinExistence type="predicted"/>
<organism evidence="1 2">
    <name type="scientific">Trifolium medium</name>
    <dbReference type="NCBI Taxonomy" id="97028"/>
    <lineage>
        <taxon>Eukaryota</taxon>
        <taxon>Viridiplantae</taxon>
        <taxon>Streptophyta</taxon>
        <taxon>Embryophyta</taxon>
        <taxon>Tracheophyta</taxon>
        <taxon>Spermatophyta</taxon>
        <taxon>Magnoliopsida</taxon>
        <taxon>eudicotyledons</taxon>
        <taxon>Gunneridae</taxon>
        <taxon>Pentapetalae</taxon>
        <taxon>rosids</taxon>
        <taxon>fabids</taxon>
        <taxon>Fabales</taxon>
        <taxon>Fabaceae</taxon>
        <taxon>Papilionoideae</taxon>
        <taxon>50 kb inversion clade</taxon>
        <taxon>NPAAA clade</taxon>
        <taxon>Hologalegina</taxon>
        <taxon>IRL clade</taxon>
        <taxon>Trifolieae</taxon>
        <taxon>Trifolium</taxon>
    </lineage>
</organism>
<dbReference type="EMBL" id="LXQA010641795">
    <property type="protein sequence ID" value="MCI63689.1"/>
    <property type="molecule type" value="Genomic_DNA"/>
</dbReference>